<evidence type="ECO:0008006" key="4">
    <source>
        <dbReference type="Google" id="ProtNLM"/>
    </source>
</evidence>
<evidence type="ECO:0000313" key="2">
    <source>
        <dbReference type="EMBL" id="MDW5596625.1"/>
    </source>
</evidence>
<feature type="region of interest" description="Disordered" evidence="1">
    <location>
        <begin position="1"/>
        <end position="87"/>
    </location>
</feature>
<evidence type="ECO:0000313" key="3">
    <source>
        <dbReference type="Proteomes" id="UP001284601"/>
    </source>
</evidence>
<name>A0ABU4HTP1_9ACTN</name>
<dbReference type="Pfam" id="PF01391">
    <property type="entry name" value="Collagen"/>
    <property type="match status" value="1"/>
</dbReference>
<comment type="caution">
    <text evidence="2">The sequence shown here is derived from an EMBL/GenBank/DDBJ whole genome shotgun (WGS) entry which is preliminary data.</text>
</comment>
<dbReference type="EMBL" id="JAWSTH010000061">
    <property type="protein sequence ID" value="MDW5596625.1"/>
    <property type="molecule type" value="Genomic_DNA"/>
</dbReference>
<dbReference type="InterPro" id="IPR008160">
    <property type="entry name" value="Collagen"/>
</dbReference>
<evidence type="ECO:0000256" key="1">
    <source>
        <dbReference type="SAM" id="MobiDB-lite"/>
    </source>
</evidence>
<sequence>GSGGGAPGPAGPAGPQGPIGLTGPVGPIGAVGPQGDPGPAGTTGARGDPGTTGAIGPQGVQGDPGPAGATLATSSGHATFTTRPGGLVGDATALPLNGVRTSALTYTYGSPAPFTASQVVAATTTFTRLRLAGRLTSAMSLVGTTVTPRVTLVVNDSATSLDCDAAPPLTGVLGLGTAFGAVCSGNVTLAPGDLAHVAVSATAAGISLINTVDADVTASLG</sequence>
<accession>A0ABU4HTP1</accession>
<organism evidence="2 3">
    <name type="scientific">Conexibacter stalactiti</name>
    <dbReference type="NCBI Taxonomy" id="1940611"/>
    <lineage>
        <taxon>Bacteria</taxon>
        <taxon>Bacillati</taxon>
        <taxon>Actinomycetota</taxon>
        <taxon>Thermoleophilia</taxon>
        <taxon>Solirubrobacterales</taxon>
        <taxon>Conexibacteraceae</taxon>
        <taxon>Conexibacter</taxon>
    </lineage>
</organism>
<reference evidence="3" key="1">
    <citation type="submission" date="2023-07" db="EMBL/GenBank/DDBJ databases">
        <title>Conexibacter stalactiti sp. nov., isolated from stalactites in a lava cave and emended description of the genus Conexibacter.</title>
        <authorList>
            <person name="Lee S.D."/>
        </authorList>
    </citation>
    <scope>NUCLEOTIDE SEQUENCE [LARGE SCALE GENOMIC DNA]</scope>
    <source>
        <strain evidence="3">KCTC 39840</strain>
    </source>
</reference>
<dbReference type="PANTHER" id="PTHR24637">
    <property type="entry name" value="COLLAGEN"/>
    <property type="match status" value="1"/>
</dbReference>
<gene>
    <name evidence="2" type="ORF">R7226_19920</name>
</gene>
<dbReference type="PANTHER" id="PTHR24637:SF428">
    <property type="entry name" value="SCAVENGER RECEPTOR CLASS A MEMBER 3"/>
    <property type="match status" value="1"/>
</dbReference>
<feature type="non-terminal residue" evidence="2">
    <location>
        <position position="1"/>
    </location>
</feature>
<protein>
    <recommendedName>
        <fullName evidence="4">Collagen-like protein</fullName>
    </recommendedName>
</protein>
<feature type="compositionally biased region" description="Polar residues" evidence="1">
    <location>
        <begin position="71"/>
        <end position="82"/>
    </location>
</feature>
<dbReference type="Proteomes" id="UP001284601">
    <property type="component" value="Unassembled WGS sequence"/>
</dbReference>
<keyword evidence="3" id="KW-1185">Reference proteome</keyword>
<proteinExistence type="predicted"/>